<dbReference type="SUPFAM" id="SSF56176">
    <property type="entry name" value="FAD-binding/transporter-associated domain-like"/>
    <property type="match status" value="1"/>
</dbReference>
<protein>
    <submittedName>
        <fullName evidence="3">Predicted D-lactate dehydrogenase, Fe-S protein, FAD/FMN-containing</fullName>
    </submittedName>
</protein>
<dbReference type="GO" id="GO:1903457">
    <property type="term" value="P:lactate catabolic process"/>
    <property type="evidence" value="ECO:0007669"/>
    <property type="project" value="TreeGrafter"/>
</dbReference>
<proteinExistence type="inferred from homology"/>
<dbReference type="InterPro" id="IPR016166">
    <property type="entry name" value="FAD-bd_PCMH"/>
</dbReference>
<comment type="caution">
    <text evidence="3">The sequence shown here is derived from an EMBL/GenBank/DDBJ whole genome shotgun (WGS) entry which is preliminary data.</text>
</comment>
<accession>A0A069D4I8</accession>
<dbReference type="PANTHER" id="PTHR11748">
    <property type="entry name" value="D-LACTATE DEHYDROGENASE"/>
    <property type="match status" value="1"/>
</dbReference>
<keyword evidence="4" id="KW-1185">Reference proteome</keyword>
<dbReference type="Gene3D" id="3.30.465.10">
    <property type="match status" value="1"/>
</dbReference>
<organism evidence="3 4">
    <name type="scientific">Bacteroides graminisolvens DSM 19988 = JCM 15093</name>
    <dbReference type="NCBI Taxonomy" id="1121097"/>
    <lineage>
        <taxon>Bacteria</taxon>
        <taxon>Pseudomonadati</taxon>
        <taxon>Bacteroidota</taxon>
        <taxon>Bacteroidia</taxon>
        <taxon>Bacteroidales</taxon>
        <taxon>Bacteroidaceae</taxon>
        <taxon>Bacteroides</taxon>
    </lineage>
</organism>
<evidence type="ECO:0000256" key="1">
    <source>
        <dbReference type="ARBA" id="ARBA00008000"/>
    </source>
</evidence>
<sequence length="141" mass="16116">MSVTKKYIDFLRDISTFIPQERIYTDELRRLAWGTDAGFYRLIPQVVIRSDNEKEVSELLKCANKHLLPVTFRAAGTSLSGQAISDSILIVAGKHWEKYTVSPDATQITLQPGIIGQRVNEILKPYGRKFRPIRLRSKAPW</sequence>
<dbReference type="InterPro" id="IPR006094">
    <property type="entry name" value="Oxid_FAD_bind_N"/>
</dbReference>
<evidence type="ECO:0000259" key="2">
    <source>
        <dbReference type="PROSITE" id="PS51387"/>
    </source>
</evidence>
<dbReference type="eggNOG" id="COG0277">
    <property type="taxonomic scope" value="Bacteria"/>
</dbReference>
<dbReference type="PANTHER" id="PTHR11748:SF111">
    <property type="entry name" value="D-LACTATE DEHYDROGENASE, MITOCHONDRIAL-RELATED"/>
    <property type="match status" value="1"/>
</dbReference>
<dbReference type="InterPro" id="IPR036318">
    <property type="entry name" value="FAD-bd_PCMH-like_sf"/>
</dbReference>
<name>A0A069D4I8_9BACE</name>
<dbReference type="Proteomes" id="UP000027601">
    <property type="component" value="Unassembled WGS sequence"/>
</dbReference>
<dbReference type="EMBL" id="BAJS01000001">
    <property type="protein sequence ID" value="GAK35059.1"/>
    <property type="molecule type" value="Genomic_DNA"/>
</dbReference>
<dbReference type="AlphaFoldDB" id="A0A069D4I8"/>
<reference evidence="3 4" key="1">
    <citation type="journal article" date="2015" name="Microbes Environ.">
        <title>Distribution and evolution of nitrogen fixation genes in the phylum bacteroidetes.</title>
        <authorList>
            <person name="Inoue J."/>
            <person name="Oshima K."/>
            <person name="Suda W."/>
            <person name="Sakamoto M."/>
            <person name="Iino T."/>
            <person name="Noda S."/>
            <person name="Hongoh Y."/>
            <person name="Hattori M."/>
            <person name="Ohkuma M."/>
        </authorList>
    </citation>
    <scope>NUCLEOTIDE SEQUENCE [LARGE SCALE GENOMIC DNA]</scope>
    <source>
        <strain evidence="3 4">JCM 15093</strain>
    </source>
</reference>
<dbReference type="GO" id="GO:0004458">
    <property type="term" value="F:D-lactate dehydrogenase (cytochrome) activity"/>
    <property type="evidence" value="ECO:0007669"/>
    <property type="project" value="TreeGrafter"/>
</dbReference>
<dbReference type="PROSITE" id="PS51387">
    <property type="entry name" value="FAD_PCMH"/>
    <property type="match status" value="1"/>
</dbReference>
<evidence type="ECO:0000313" key="3">
    <source>
        <dbReference type="EMBL" id="GAK35059.1"/>
    </source>
</evidence>
<dbReference type="Pfam" id="PF01565">
    <property type="entry name" value="FAD_binding_4"/>
    <property type="match status" value="1"/>
</dbReference>
<dbReference type="GO" id="GO:0008720">
    <property type="term" value="F:D-lactate dehydrogenase (NAD+) activity"/>
    <property type="evidence" value="ECO:0007669"/>
    <property type="project" value="TreeGrafter"/>
</dbReference>
<feature type="domain" description="FAD-binding PCMH-type" evidence="2">
    <location>
        <begin position="40"/>
        <end position="141"/>
    </location>
</feature>
<dbReference type="InterPro" id="IPR016169">
    <property type="entry name" value="FAD-bd_PCMH_sub2"/>
</dbReference>
<gene>
    <name evidence="3" type="ORF">JCM15093_134</name>
</gene>
<dbReference type="GO" id="GO:0071949">
    <property type="term" value="F:FAD binding"/>
    <property type="evidence" value="ECO:0007669"/>
    <property type="project" value="InterPro"/>
</dbReference>
<evidence type="ECO:0000313" key="4">
    <source>
        <dbReference type="Proteomes" id="UP000027601"/>
    </source>
</evidence>
<comment type="similarity">
    <text evidence="1">Belongs to the FAD-binding oxidoreductase/transferase type 4 family.</text>
</comment>